<accession>A0A1R1WYU1</accession>
<protein>
    <submittedName>
        <fullName evidence="4">60S ribosomal protein L35</fullName>
    </submittedName>
</protein>
<dbReference type="GO" id="GO:0003735">
    <property type="term" value="F:structural constituent of ribosome"/>
    <property type="evidence" value="ECO:0007669"/>
    <property type="project" value="InterPro"/>
</dbReference>
<dbReference type="HAMAP" id="MF_00374">
    <property type="entry name" value="Ribosomal_uL29"/>
    <property type="match status" value="1"/>
</dbReference>
<dbReference type="Proteomes" id="UP000187283">
    <property type="component" value="Unassembled WGS sequence"/>
</dbReference>
<organism evidence="4 5">
    <name type="scientific">Smittium culicis</name>
    <dbReference type="NCBI Taxonomy" id="133412"/>
    <lineage>
        <taxon>Eukaryota</taxon>
        <taxon>Fungi</taxon>
        <taxon>Fungi incertae sedis</taxon>
        <taxon>Zoopagomycota</taxon>
        <taxon>Kickxellomycotina</taxon>
        <taxon>Harpellomycetes</taxon>
        <taxon>Harpellales</taxon>
        <taxon>Legeriomycetaceae</taxon>
        <taxon>Smittium</taxon>
    </lineage>
</organism>
<dbReference type="Gene3D" id="6.10.250.3450">
    <property type="match status" value="1"/>
</dbReference>
<evidence type="ECO:0000313" key="4">
    <source>
        <dbReference type="EMBL" id="OMJ07549.1"/>
    </source>
</evidence>
<name>A0A1R1WYU1_9FUNG</name>
<dbReference type="PANTHER" id="PTHR45722:SF2">
    <property type="entry name" value="LARGE RIBOSOMAL SUBUNIT PROTEIN UL29-RELATED"/>
    <property type="match status" value="1"/>
</dbReference>
<evidence type="ECO:0000256" key="2">
    <source>
        <dbReference type="ARBA" id="ARBA00022980"/>
    </source>
</evidence>
<proteinExistence type="inferred from homology"/>
<comment type="similarity">
    <text evidence="1">Belongs to the universal ribosomal protein uL29 family.</text>
</comment>
<dbReference type="EMBL" id="LSSN01006028">
    <property type="protein sequence ID" value="OMJ07549.1"/>
    <property type="molecule type" value="Genomic_DNA"/>
</dbReference>
<keyword evidence="2 4" id="KW-0689">Ribosomal protein</keyword>
<gene>
    <name evidence="4" type="ORF">AYI70_g12096</name>
</gene>
<dbReference type="SUPFAM" id="SSF46561">
    <property type="entry name" value="Ribosomal protein L29 (L29p)"/>
    <property type="match status" value="1"/>
</dbReference>
<dbReference type="OrthoDB" id="528635at2759"/>
<dbReference type="InterPro" id="IPR036049">
    <property type="entry name" value="Ribosomal_uL29_sf"/>
</dbReference>
<dbReference type="GO" id="GO:0022625">
    <property type="term" value="C:cytosolic large ribosomal subunit"/>
    <property type="evidence" value="ECO:0007669"/>
    <property type="project" value="InterPro"/>
</dbReference>
<dbReference type="InterPro" id="IPR045059">
    <property type="entry name" value="Ribosomal_uL29_euk"/>
</dbReference>
<evidence type="ECO:0000313" key="5">
    <source>
        <dbReference type="Proteomes" id="UP000187283"/>
    </source>
</evidence>
<dbReference type="GO" id="GO:0000463">
    <property type="term" value="P:maturation of LSU-rRNA from tricistronic rRNA transcript (SSU-rRNA, 5.8S rRNA, LSU-rRNA)"/>
    <property type="evidence" value="ECO:0007669"/>
    <property type="project" value="InterPro"/>
</dbReference>
<comment type="caution">
    <text evidence="4">The sequence shown here is derived from an EMBL/GenBank/DDBJ whole genome shotgun (WGS) entry which is preliminary data.</text>
</comment>
<dbReference type="Pfam" id="PF00831">
    <property type="entry name" value="Ribosomal_L29"/>
    <property type="match status" value="1"/>
</dbReference>
<dbReference type="InterPro" id="IPR001854">
    <property type="entry name" value="Ribosomal_uL29"/>
</dbReference>
<dbReference type="AlphaFoldDB" id="A0A1R1WYU1"/>
<dbReference type="PANTHER" id="PTHR45722">
    <property type="entry name" value="60S RIBOSOMAL PROTEIN L35"/>
    <property type="match status" value="1"/>
</dbReference>
<sequence>MVKNRVKAADLREKSKAELMQTLSNLKKDLLNLKVQNVGGAGSASGLKVREMRKNVARVLTVISQTERKKALEAAKGKRIPLDLRFKRTRAIRRRMSLSDRNVKTVKEQKRRLHRSRRQYAIKA</sequence>
<dbReference type="Gene3D" id="1.10.287.310">
    <property type="match status" value="1"/>
</dbReference>
<keyword evidence="3" id="KW-0687">Ribonucleoprotein</keyword>
<evidence type="ECO:0000256" key="3">
    <source>
        <dbReference type="ARBA" id="ARBA00023274"/>
    </source>
</evidence>
<dbReference type="STRING" id="133412.A0A1R1WYU1"/>
<dbReference type="NCBIfam" id="TIGR00012">
    <property type="entry name" value="L29"/>
    <property type="match status" value="1"/>
</dbReference>
<dbReference type="FunFam" id="6.10.250.3450:FF:000001">
    <property type="entry name" value="60S ribosomal protein L35"/>
    <property type="match status" value="1"/>
</dbReference>
<reference evidence="4 5" key="1">
    <citation type="submission" date="2017-01" db="EMBL/GenBank/DDBJ databases">
        <authorList>
            <person name="Mah S.A."/>
            <person name="Swanson W.J."/>
            <person name="Moy G.W."/>
            <person name="Vacquier V.D."/>
        </authorList>
    </citation>
    <scope>NUCLEOTIDE SEQUENCE [LARGE SCALE GENOMIC DNA]</scope>
    <source>
        <strain evidence="4 5">GSMNP</strain>
    </source>
</reference>
<dbReference type="GO" id="GO:0006412">
    <property type="term" value="P:translation"/>
    <property type="evidence" value="ECO:0007669"/>
    <property type="project" value="InterPro"/>
</dbReference>
<evidence type="ECO:0000256" key="1">
    <source>
        <dbReference type="ARBA" id="ARBA00009254"/>
    </source>
</evidence>
<dbReference type="GO" id="GO:0003729">
    <property type="term" value="F:mRNA binding"/>
    <property type="evidence" value="ECO:0007669"/>
    <property type="project" value="TreeGrafter"/>
</dbReference>
<keyword evidence="5" id="KW-1185">Reference proteome</keyword>